<dbReference type="OrthoDB" id="9808966at2"/>
<dbReference type="GO" id="GO:0000027">
    <property type="term" value="P:ribosomal large subunit assembly"/>
    <property type="evidence" value="ECO:0007669"/>
    <property type="project" value="UniProtKB-UniRule"/>
</dbReference>
<keyword evidence="5 7" id="KW-0687">Ribonucleoprotein</keyword>
<proteinExistence type="inferred from homology"/>
<dbReference type="GO" id="GO:0006412">
    <property type="term" value="P:translation"/>
    <property type="evidence" value="ECO:0007669"/>
    <property type="project" value="InterPro"/>
</dbReference>
<dbReference type="GO" id="GO:0003735">
    <property type="term" value="F:structural constituent of ribosome"/>
    <property type="evidence" value="ECO:0007669"/>
    <property type="project" value="InterPro"/>
</dbReference>
<evidence type="ECO:0000256" key="7">
    <source>
        <dbReference type="HAMAP-Rule" id="MF_00382"/>
    </source>
</evidence>
<dbReference type="EMBL" id="CP043312">
    <property type="protein sequence ID" value="QEK39638.1"/>
    <property type="molecule type" value="Genomic_DNA"/>
</dbReference>
<dbReference type="InterPro" id="IPR005813">
    <property type="entry name" value="Ribosomal_bL20"/>
</dbReference>
<dbReference type="NCBIfam" id="TIGR01032">
    <property type="entry name" value="rplT_bact"/>
    <property type="match status" value="1"/>
</dbReference>
<dbReference type="Gene3D" id="6.10.160.10">
    <property type="match status" value="1"/>
</dbReference>
<name>A0A5C0UHS9_9RICK</name>
<dbReference type="GO" id="GO:0005840">
    <property type="term" value="C:ribosome"/>
    <property type="evidence" value="ECO:0007669"/>
    <property type="project" value="UniProtKB-KW"/>
</dbReference>
<evidence type="ECO:0000256" key="4">
    <source>
        <dbReference type="ARBA" id="ARBA00022980"/>
    </source>
</evidence>
<evidence type="ECO:0000313" key="10">
    <source>
        <dbReference type="Proteomes" id="UP000323844"/>
    </source>
</evidence>
<evidence type="ECO:0000256" key="1">
    <source>
        <dbReference type="ARBA" id="ARBA00007698"/>
    </source>
</evidence>
<evidence type="ECO:0000256" key="8">
    <source>
        <dbReference type="RuleBase" id="RU000560"/>
    </source>
</evidence>
<dbReference type="HAMAP" id="MF_00382">
    <property type="entry name" value="Ribosomal_bL20"/>
    <property type="match status" value="1"/>
</dbReference>
<dbReference type="GO" id="GO:1990904">
    <property type="term" value="C:ribonucleoprotein complex"/>
    <property type="evidence" value="ECO:0007669"/>
    <property type="project" value="UniProtKB-KW"/>
</dbReference>
<dbReference type="CDD" id="cd07026">
    <property type="entry name" value="Ribosomal_L20"/>
    <property type="match status" value="1"/>
</dbReference>
<dbReference type="InterPro" id="IPR035566">
    <property type="entry name" value="Ribosomal_protein_bL20_C"/>
</dbReference>
<evidence type="ECO:0000256" key="3">
    <source>
        <dbReference type="ARBA" id="ARBA00022884"/>
    </source>
</evidence>
<comment type="similarity">
    <text evidence="1 7 8">Belongs to the bacterial ribosomal protein bL20 family.</text>
</comment>
<dbReference type="FunFam" id="1.10.1900.20:FF:000001">
    <property type="entry name" value="50S ribosomal protein L20"/>
    <property type="match status" value="1"/>
</dbReference>
<evidence type="ECO:0000256" key="5">
    <source>
        <dbReference type="ARBA" id="ARBA00023274"/>
    </source>
</evidence>
<protein>
    <recommendedName>
        <fullName evidence="6 7">Large ribosomal subunit protein bL20</fullName>
    </recommendedName>
</protein>
<comment type="function">
    <text evidence="7 8">Binds directly to 23S ribosomal RNA and is necessary for the in vitro assembly process of the 50S ribosomal subunit. It is not involved in the protein synthesizing functions of that subunit.</text>
</comment>
<dbReference type="SUPFAM" id="SSF74731">
    <property type="entry name" value="Ribosomal protein L20"/>
    <property type="match status" value="1"/>
</dbReference>
<evidence type="ECO:0000256" key="2">
    <source>
        <dbReference type="ARBA" id="ARBA00022730"/>
    </source>
</evidence>
<dbReference type="PRINTS" id="PR00062">
    <property type="entry name" value="RIBOSOMALL20"/>
</dbReference>
<dbReference type="RefSeq" id="WP_148951999.1">
    <property type="nucleotide sequence ID" value="NZ_CP043312.1"/>
</dbReference>
<dbReference type="Gene3D" id="1.10.1900.20">
    <property type="entry name" value="Ribosomal protein L20"/>
    <property type="match status" value="1"/>
</dbReference>
<dbReference type="GO" id="GO:0019843">
    <property type="term" value="F:rRNA binding"/>
    <property type="evidence" value="ECO:0007669"/>
    <property type="project" value="UniProtKB-UniRule"/>
</dbReference>
<dbReference type="PANTHER" id="PTHR10986">
    <property type="entry name" value="39S RIBOSOMAL PROTEIN L20"/>
    <property type="match status" value="1"/>
</dbReference>
<evidence type="ECO:0000256" key="6">
    <source>
        <dbReference type="ARBA" id="ARBA00035172"/>
    </source>
</evidence>
<dbReference type="Proteomes" id="UP000323844">
    <property type="component" value="Chromosome"/>
</dbReference>
<keyword evidence="10" id="KW-1185">Reference proteome</keyword>
<keyword evidence="2 7" id="KW-0699">rRNA-binding</keyword>
<sequence>MTRAISSVVTKKKHKKILKLAKGYRGRASTCYRIALQRVENALRDAYKDRRRKKRDLRGLWIQQLNAAVRQDGLVYSKFVDCLKKASVELDRKILAYMANYKPECFKAVLEHVTK</sequence>
<organism evidence="9 10">
    <name type="scientific">Candidatus Sneabacter namystus</name>
    <dbReference type="NCBI Taxonomy" id="2601646"/>
    <lineage>
        <taxon>Bacteria</taxon>
        <taxon>Pseudomonadati</taxon>
        <taxon>Pseudomonadota</taxon>
        <taxon>Alphaproteobacteria</taxon>
        <taxon>Rickettsiales</taxon>
        <taxon>Rickettsiaceae</taxon>
        <taxon>Rickettsieae</taxon>
        <taxon>Candidatus Sneabacter</taxon>
    </lineage>
</organism>
<keyword evidence="3 7" id="KW-0694">RNA-binding</keyword>
<accession>A0A5C0UHS9</accession>
<dbReference type="AlphaFoldDB" id="A0A5C0UHS9"/>
<dbReference type="Pfam" id="PF00453">
    <property type="entry name" value="Ribosomal_L20"/>
    <property type="match status" value="1"/>
</dbReference>
<evidence type="ECO:0000313" key="9">
    <source>
        <dbReference type="EMBL" id="QEK39638.1"/>
    </source>
</evidence>
<gene>
    <name evidence="7 9" type="primary">rplT</name>
    <name evidence="9" type="ORF">FZC37_01670</name>
</gene>
<keyword evidence="4 7" id="KW-0689">Ribosomal protein</keyword>
<dbReference type="KEGG" id="snay:FZC37_01670"/>
<reference evidence="9 10" key="1">
    <citation type="submission" date="2019-08" db="EMBL/GenBank/DDBJ databases">
        <title>Highly reduced genomes of protist endosymbionts show evolutionary convergence.</title>
        <authorList>
            <person name="George E."/>
            <person name="Husnik F."/>
            <person name="Tashyreva D."/>
            <person name="Prokopchuk G."/>
            <person name="Horak A."/>
            <person name="Kwong W.K."/>
            <person name="Lukes J."/>
            <person name="Keeling P.J."/>
        </authorList>
    </citation>
    <scope>NUCLEOTIDE SEQUENCE [LARGE SCALE GENOMIC DNA]</scope>
    <source>
        <strain evidence="9">1621</strain>
    </source>
</reference>